<reference evidence="1 2" key="1">
    <citation type="submission" date="2024-09" db="EMBL/GenBank/DDBJ databases">
        <authorList>
            <person name="Lee S.D."/>
        </authorList>
    </citation>
    <scope>NUCLEOTIDE SEQUENCE [LARGE SCALE GENOMIC DNA]</scope>
    <source>
        <strain evidence="1 2">N1-1</strain>
    </source>
</reference>
<dbReference type="Proteomes" id="UP001592582">
    <property type="component" value="Unassembled WGS sequence"/>
</dbReference>
<dbReference type="InterPro" id="IPR021949">
    <property type="entry name" value="DUF3566_TM"/>
</dbReference>
<evidence type="ECO:0000313" key="1">
    <source>
        <dbReference type="EMBL" id="MFC1410426.1"/>
    </source>
</evidence>
<organism evidence="1 2">
    <name type="scientific">Streptacidiphilus alkalitolerans</name>
    <dbReference type="NCBI Taxonomy" id="3342712"/>
    <lineage>
        <taxon>Bacteria</taxon>
        <taxon>Bacillati</taxon>
        <taxon>Actinomycetota</taxon>
        <taxon>Actinomycetes</taxon>
        <taxon>Kitasatosporales</taxon>
        <taxon>Streptomycetaceae</taxon>
        <taxon>Streptacidiphilus</taxon>
    </lineage>
</organism>
<name>A0ABV6V9N3_9ACTN</name>
<accession>A0ABV6V9N3</accession>
<gene>
    <name evidence="1" type="ORF">ACEZDG_14245</name>
</gene>
<evidence type="ECO:0000313" key="2">
    <source>
        <dbReference type="Proteomes" id="UP001592582"/>
    </source>
</evidence>
<dbReference type="EMBL" id="JBHEZX010000005">
    <property type="protein sequence ID" value="MFC1410426.1"/>
    <property type="molecule type" value="Genomic_DNA"/>
</dbReference>
<comment type="caution">
    <text evidence="1">The sequence shown here is derived from an EMBL/GenBank/DDBJ whole genome shotgun (WGS) entry which is preliminary data.</text>
</comment>
<sequence>MSGATGANGGAGSGAAKRGGPGPSVPQGGAGVGPADRVPGFGPAPAAGREAAGTTSMMPTVQAASSGGTPPRAPAVGGAPRRRQGGAQGQQATQQAVQAAPAPPAHAPAVPPERPGYSKPTTYQKGQPTPARGTQVPPTAAAPVAAAPVAGVAGPAAAAGRTGRSGPAAAPAAGPAAPPSGRTRRARLRVARTDPWSVMKISFLLSIALGVVTVVGVALLWMVLDTAQVFSSVGGTLKQATGTDQNGGFDLQSYLSFGNVMTFTALIAVIDVVLLTALATLGSFIYNTAAGMTGGVELTLAEED</sequence>
<protein>
    <submittedName>
        <fullName evidence="1">DUF3566 domain-containing protein</fullName>
    </submittedName>
</protein>
<keyword evidence="2" id="KW-1185">Reference proteome</keyword>
<proteinExistence type="predicted"/>
<dbReference type="Pfam" id="PF12089">
    <property type="entry name" value="DUF3566"/>
    <property type="match status" value="1"/>
</dbReference>